<evidence type="ECO:0000256" key="3">
    <source>
        <dbReference type="ARBA" id="ARBA00022723"/>
    </source>
</evidence>
<comment type="caution">
    <text evidence="7">The sequence shown here is derived from an EMBL/GenBank/DDBJ whole genome shotgun (WGS) entry which is preliminary data.</text>
</comment>
<dbReference type="CDD" id="cd07363">
    <property type="entry name" value="45_DOPA_Dioxygenase"/>
    <property type="match status" value="1"/>
</dbReference>
<keyword evidence="7" id="KW-0223">Dioxygenase</keyword>
<evidence type="ECO:0000256" key="5">
    <source>
        <dbReference type="ARBA" id="ARBA00023002"/>
    </source>
</evidence>
<dbReference type="InterPro" id="IPR004183">
    <property type="entry name" value="Xdiol_dOase_suB"/>
</dbReference>
<comment type="cofactor">
    <cofactor evidence="1">
        <name>Zn(2+)</name>
        <dbReference type="ChEBI" id="CHEBI:29105"/>
    </cofactor>
</comment>
<proteinExistence type="inferred from homology"/>
<dbReference type="GO" id="GO:0008198">
    <property type="term" value="F:ferrous iron binding"/>
    <property type="evidence" value="ECO:0007669"/>
    <property type="project" value="InterPro"/>
</dbReference>
<dbReference type="Gene3D" id="3.40.830.10">
    <property type="entry name" value="LigB-like"/>
    <property type="match status" value="1"/>
</dbReference>
<dbReference type="GO" id="GO:0008270">
    <property type="term" value="F:zinc ion binding"/>
    <property type="evidence" value="ECO:0007669"/>
    <property type="project" value="InterPro"/>
</dbReference>
<dbReference type="RefSeq" id="WP_209005112.1">
    <property type="nucleotide sequence ID" value="NZ_BJTG01000002.1"/>
</dbReference>
<comment type="similarity">
    <text evidence="2">Belongs to the DODA-type extradiol aromatic ring-opening dioxygenase family.</text>
</comment>
<keyword evidence="8" id="KW-1185">Reference proteome</keyword>
<dbReference type="PIRSF" id="PIRSF006157">
    <property type="entry name" value="Doxgns_DODA"/>
    <property type="match status" value="1"/>
</dbReference>
<dbReference type="EMBL" id="BJTG01000002">
    <property type="protein sequence ID" value="GEJ55995.1"/>
    <property type="molecule type" value="Genomic_DNA"/>
</dbReference>
<feature type="domain" description="Extradiol ring-cleavage dioxygenase class III enzyme subunit B" evidence="6">
    <location>
        <begin position="39"/>
        <end position="256"/>
    </location>
</feature>
<reference evidence="8" key="1">
    <citation type="journal article" date="2020" name="Appl. Environ. Microbiol.">
        <title>Diazotrophic Anaeromyxobacter Isolates from Soils.</title>
        <authorList>
            <person name="Masuda Y."/>
            <person name="Yamanaka H."/>
            <person name="Xu Z.X."/>
            <person name="Shiratori Y."/>
            <person name="Aono T."/>
            <person name="Amachi S."/>
            <person name="Senoo K."/>
            <person name="Itoh H."/>
        </authorList>
    </citation>
    <scope>NUCLEOTIDE SEQUENCE [LARGE SCALE GENOMIC DNA]</scope>
    <source>
        <strain evidence="8">R267</strain>
    </source>
</reference>
<dbReference type="GO" id="GO:0016702">
    <property type="term" value="F:oxidoreductase activity, acting on single donors with incorporation of molecular oxygen, incorporation of two atoms of oxygen"/>
    <property type="evidence" value="ECO:0007669"/>
    <property type="project" value="UniProtKB-ARBA"/>
</dbReference>
<protein>
    <submittedName>
        <fullName evidence="7">Dioxygenase</fullName>
    </submittedName>
</protein>
<name>A0A7I9VI19_9BACT</name>
<keyword evidence="4" id="KW-0862">Zinc</keyword>
<dbReference type="AlphaFoldDB" id="A0A7I9VI19"/>
<gene>
    <name evidence="7" type="ORF">AMYX_07360</name>
</gene>
<evidence type="ECO:0000313" key="7">
    <source>
        <dbReference type="EMBL" id="GEJ55995.1"/>
    </source>
</evidence>
<dbReference type="Proteomes" id="UP000503640">
    <property type="component" value="Unassembled WGS sequence"/>
</dbReference>
<keyword evidence="3" id="KW-0479">Metal-binding</keyword>
<evidence type="ECO:0000313" key="8">
    <source>
        <dbReference type="Proteomes" id="UP000503640"/>
    </source>
</evidence>
<dbReference type="InterPro" id="IPR014436">
    <property type="entry name" value="Extradiol_dOase_DODA"/>
</dbReference>
<evidence type="ECO:0000256" key="4">
    <source>
        <dbReference type="ARBA" id="ARBA00022833"/>
    </source>
</evidence>
<evidence type="ECO:0000256" key="2">
    <source>
        <dbReference type="ARBA" id="ARBA00007581"/>
    </source>
</evidence>
<dbReference type="SUPFAM" id="SSF53213">
    <property type="entry name" value="LigB-like"/>
    <property type="match status" value="1"/>
</dbReference>
<dbReference type="PANTHER" id="PTHR30096">
    <property type="entry name" value="4,5-DOPA DIOXYGENASE EXTRADIOL-LIKE PROTEIN"/>
    <property type="match status" value="1"/>
</dbReference>
<accession>A0A7I9VI19</accession>
<dbReference type="PANTHER" id="PTHR30096:SF0">
    <property type="entry name" value="4,5-DOPA DIOXYGENASE EXTRADIOL-LIKE PROTEIN"/>
    <property type="match status" value="1"/>
</dbReference>
<dbReference type="Pfam" id="PF02900">
    <property type="entry name" value="LigB"/>
    <property type="match status" value="1"/>
</dbReference>
<dbReference type="NCBIfam" id="NF007914">
    <property type="entry name" value="PRK10628.1"/>
    <property type="match status" value="1"/>
</dbReference>
<sequence length="263" mass="28539">MSDPTTRMPAVFVGHGNPMNAVEDNAWSRGFRVLGEALPRPKAILAVSAHWYVAGTYATADERPETIHDFGGFPEELYRVQYPAPGAPDLARRAVQLVGEGRASLSREWGLDHGTWSVLVHLRPAADVPVVQLSLDGRLAPAEHLALGRALAPLRDEGVLLLASGNLVHNLRHAFTAWGRGDQETPAWAREFDEELARALARHDTDALARALEGEAGRRAHPTPDHYLPLLYAAGAAAPDDPVRFPITGFDMASLSMRSVVFG</sequence>
<organism evidence="7 8">
    <name type="scientific">Anaeromyxobacter diazotrophicus</name>
    <dbReference type="NCBI Taxonomy" id="2590199"/>
    <lineage>
        <taxon>Bacteria</taxon>
        <taxon>Pseudomonadati</taxon>
        <taxon>Myxococcota</taxon>
        <taxon>Myxococcia</taxon>
        <taxon>Myxococcales</taxon>
        <taxon>Cystobacterineae</taxon>
        <taxon>Anaeromyxobacteraceae</taxon>
        <taxon>Anaeromyxobacter</taxon>
    </lineage>
</organism>
<keyword evidence="5" id="KW-0560">Oxidoreductase</keyword>
<evidence type="ECO:0000256" key="1">
    <source>
        <dbReference type="ARBA" id="ARBA00001947"/>
    </source>
</evidence>
<evidence type="ECO:0000259" key="6">
    <source>
        <dbReference type="Pfam" id="PF02900"/>
    </source>
</evidence>